<dbReference type="PANTHER" id="PTHR30348:SF14">
    <property type="entry name" value="BLR8050 PROTEIN"/>
    <property type="match status" value="1"/>
</dbReference>
<dbReference type="Gene3D" id="3.20.20.410">
    <property type="entry name" value="Protein of unknown function UPF0759"/>
    <property type="match status" value="1"/>
</dbReference>
<dbReference type="InterPro" id="IPR002763">
    <property type="entry name" value="DUF72"/>
</dbReference>
<evidence type="ECO:0000313" key="2">
    <source>
        <dbReference type="Proteomes" id="UP000199391"/>
    </source>
</evidence>
<sequence length="239" mass="26029">MTVVRTGCASWSIPRAAAADFPAEGSHLQRYAAVFNAVEINSSFYRPHQPRTYARWAADVPDDFRFSVKAPRRVTHERRLDDCAEPMAQFAGGTAALGAKLGCVLVQLPPSLDFDAATARAFFKLARRHFDCMIACEARHASWFSDAATRLLEKAGVTRVIADPAKGQPGEHVPTTPGAYVRLHGSPRVYYSSYEDEALDRYAALLARADGESWCVFDNTASGASVPNAVALLRRLGPG</sequence>
<keyword evidence="2" id="KW-1185">Reference proteome</keyword>
<gene>
    <name evidence="1" type="ORF">SAMN05216552_101513</name>
</gene>
<dbReference type="Proteomes" id="UP000199391">
    <property type="component" value="Unassembled WGS sequence"/>
</dbReference>
<dbReference type="PANTHER" id="PTHR30348">
    <property type="entry name" value="UNCHARACTERIZED PROTEIN YECE"/>
    <property type="match status" value="1"/>
</dbReference>
<reference evidence="2" key="1">
    <citation type="submission" date="2016-10" db="EMBL/GenBank/DDBJ databases">
        <authorList>
            <person name="Varghese N."/>
            <person name="Submissions S."/>
        </authorList>
    </citation>
    <scope>NUCLEOTIDE SEQUENCE [LARGE SCALE GENOMIC DNA]</scope>
    <source>
        <strain evidence="2">CGMCC 1.11014</strain>
    </source>
</reference>
<dbReference type="OrthoDB" id="9780310at2"/>
<protein>
    <submittedName>
        <fullName evidence="1">Uncharacterized conserved protein YecE, DUF72 family</fullName>
    </submittedName>
</protein>
<dbReference type="AlphaFoldDB" id="A0A1I7K5U4"/>
<accession>A0A1I7K5U4</accession>
<organism evidence="1 2">
    <name type="scientific">Pseudoduganella namucuonensis</name>
    <dbReference type="NCBI Taxonomy" id="1035707"/>
    <lineage>
        <taxon>Bacteria</taxon>
        <taxon>Pseudomonadati</taxon>
        <taxon>Pseudomonadota</taxon>
        <taxon>Betaproteobacteria</taxon>
        <taxon>Burkholderiales</taxon>
        <taxon>Oxalobacteraceae</taxon>
        <taxon>Telluria group</taxon>
        <taxon>Pseudoduganella</taxon>
    </lineage>
</organism>
<name>A0A1I7K5U4_9BURK</name>
<proteinExistence type="predicted"/>
<dbReference type="STRING" id="1035707.SAMN05216552_101513"/>
<dbReference type="SUPFAM" id="SSF117396">
    <property type="entry name" value="TM1631-like"/>
    <property type="match status" value="1"/>
</dbReference>
<dbReference type="InterPro" id="IPR036520">
    <property type="entry name" value="UPF0759_sf"/>
</dbReference>
<dbReference type="RefSeq" id="WP_093556776.1">
    <property type="nucleotide sequence ID" value="NZ_FPBO01000015.1"/>
</dbReference>
<dbReference type="Pfam" id="PF01904">
    <property type="entry name" value="DUF72"/>
    <property type="match status" value="1"/>
</dbReference>
<dbReference type="EMBL" id="FPBO01000015">
    <property type="protein sequence ID" value="SFU92784.1"/>
    <property type="molecule type" value="Genomic_DNA"/>
</dbReference>
<evidence type="ECO:0000313" key="1">
    <source>
        <dbReference type="EMBL" id="SFU92784.1"/>
    </source>
</evidence>